<evidence type="ECO:0000256" key="9">
    <source>
        <dbReference type="ARBA" id="ARBA00022958"/>
    </source>
</evidence>
<comment type="function">
    <text evidence="14 19">Bifunctional enzyme that catalyzes the epimerization of the S- and R-forms of NAD(P)HX and the dehydration of the S-form of NAD(P)HX at the expense of ADP, which is converted to AMP. This allows the repair of both epimers of NAD(P)HX, a damaged form of NAD(P)H that is a result of enzymatic or heat-dependent hydration.</text>
</comment>
<evidence type="ECO:0000256" key="3">
    <source>
        <dbReference type="ARBA" id="ARBA00006001"/>
    </source>
</evidence>
<dbReference type="SUPFAM" id="SSF53613">
    <property type="entry name" value="Ribokinase-like"/>
    <property type="match status" value="1"/>
</dbReference>
<dbReference type="InterPro" id="IPR029056">
    <property type="entry name" value="Ribokinase-like"/>
</dbReference>
<comment type="catalytic activity">
    <reaction evidence="16 17 19">
        <text>(6S)-NADPHX + ADP = AMP + phosphate + NADPH + H(+)</text>
        <dbReference type="Rhea" id="RHEA:32235"/>
        <dbReference type="ChEBI" id="CHEBI:15378"/>
        <dbReference type="ChEBI" id="CHEBI:43474"/>
        <dbReference type="ChEBI" id="CHEBI:57783"/>
        <dbReference type="ChEBI" id="CHEBI:64076"/>
        <dbReference type="ChEBI" id="CHEBI:456215"/>
        <dbReference type="ChEBI" id="CHEBI:456216"/>
        <dbReference type="EC" id="4.2.1.136"/>
    </reaction>
</comment>
<evidence type="ECO:0000256" key="4">
    <source>
        <dbReference type="ARBA" id="ARBA00009524"/>
    </source>
</evidence>
<organism evidence="22 23">
    <name type="scientific">Alloalcanivorax profundimaris</name>
    <dbReference type="NCBI Taxonomy" id="2735259"/>
    <lineage>
        <taxon>Bacteria</taxon>
        <taxon>Pseudomonadati</taxon>
        <taxon>Pseudomonadota</taxon>
        <taxon>Gammaproteobacteria</taxon>
        <taxon>Oceanospirillales</taxon>
        <taxon>Alcanivoracaceae</taxon>
        <taxon>Alloalcanivorax</taxon>
    </lineage>
</organism>
<dbReference type="SUPFAM" id="SSF64153">
    <property type="entry name" value="YjeF N-terminal domain-like"/>
    <property type="match status" value="1"/>
</dbReference>
<dbReference type="Gene3D" id="3.40.50.10260">
    <property type="entry name" value="YjeF N-terminal domain"/>
    <property type="match status" value="1"/>
</dbReference>
<evidence type="ECO:0000256" key="8">
    <source>
        <dbReference type="ARBA" id="ARBA00022857"/>
    </source>
</evidence>
<comment type="caution">
    <text evidence="22">The sequence shown here is derived from an EMBL/GenBank/DDBJ whole genome shotgun (WGS) entry which is preliminary data.</text>
</comment>
<dbReference type="PROSITE" id="PS01049">
    <property type="entry name" value="YJEF_C_1"/>
    <property type="match status" value="1"/>
</dbReference>
<evidence type="ECO:0000256" key="6">
    <source>
        <dbReference type="ARBA" id="ARBA00022741"/>
    </source>
</evidence>
<comment type="similarity">
    <text evidence="4 19">In the C-terminal section; belongs to the NnrD/CARKD family.</text>
</comment>
<keyword evidence="7 17" id="KW-0067">ATP-binding</keyword>
<dbReference type="PROSITE" id="PS51383">
    <property type="entry name" value="YJEF_C_3"/>
    <property type="match status" value="1"/>
</dbReference>
<accession>A0ABS0AVL0</accession>
<feature type="binding site" evidence="18">
    <location>
        <position position="161"/>
    </location>
    <ligand>
        <name>(6S)-NADPHX</name>
        <dbReference type="ChEBI" id="CHEBI:64076"/>
    </ligand>
</feature>
<evidence type="ECO:0000256" key="17">
    <source>
        <dbReference type="HAMAP-Rule" id="MF_01965"/>
    </source>
</evidence>
<dbReference type="HAMAP" id="MF_01966">
    <property type="entry name" value="NADHX_epimerase"/>
    <property type="match status" value="1"/>
</dbReference>
<evidence type="ECO:0000313" key="22">
    <source>
        <dbReference type="EMBL" id="MBF5058152.1"/>
    </source>
</evidence>
<keyword evidence="6 17" id="KW-0547">Nucleotide-binding</keyword>
<proteinExistence type="inferred from homology"/>
<dbReference type="EMBL" id="ARXX01000078">
    <property type="protein sequence ID" value="MBF5058152.1"/>
    <property type="molecule type" value="Genomic_DNA"/>
</dbReference>
<keyword evidence="5 18" id="KW-0479">Metal-binding</keyword>
<feature type="binding site" evidence="17">
    <location>
        <position position="371"/>
    </location>
    <ligand>
        <name>(6S)-NADPHX</name>
        <dbReference type="ChEBI" id="CHEBI:64076"/>
    </ligand>
</feature>
<keyword evidence="23" id="KW-1185">Reference proteome</keyword>
<comment type="similarity">
    <text evidence="18">Belongs to the NnrE/AIBP family.</text>
</comment>
<evidence type="ECO:0000313" key="23">
    <source>
        <dbReference type="Proteomes" id="UP000662703"/>
    </source>
</evidence>
<comment type="catalytic activity">
    <reaction evidence="15 17 19">
        <text>(6S)-NADHX + ADP = AMP + phosphate + NADH + H(+)</text>
        <dbReference type="Rhea" id="RHEA:32223"/>
        <dbReference type="ChEBI" id="CHEBI:15378"/>
        <dbReference type="ChEBI" id="CHEBI:43474"/>
        <dbReference type="ChEBI" id="CHEBI:57945"/>
        <dbReference type="ChEBI" id="CHEBI:64074"/>
        <dbReference type="ChEBI" id="CHEBI:456215"/>
        <dbReference type="ChEBI" id="CHEBI:456216"/>
        <dbReference type="EC" id="4.2.1.136"/>
    </reaction>
</comment>
<keyword evidence="10 17" id="KW-0520">NAD</keyword>
<comment type="catalytic activity">
    <reaction evidence="1 18 19">
        <text>(6R)-NADHX = (6S)-NADHX</text>
        <dbReference type="Rhea" id="RHEA:32215"/>
        <dbReference type="ChEBI" id="CHEBI:64074"/>
        <dbReference type="ChEBI" id="CHEBI:64075"/>
        <dbReference type="EC" id="5.1.99.6"/>
    </reaction>
</comment>
<comment type="caution">
    <text evidence="18">Lacks conserved residue(s) required for the propagation of feature annotation.</text>
</comment>
<dbReference type="InterPro" id="IPR000631">
    <property type="entry name" value="CARKD"/>
</dbReference>
<dbReference type="Gene3D" id="3.40.1190.20">
    <property type="match status" value="1"/>
</dbReference>
<evidence type="ECO:0000256" key="10">
    <source>
        <dbReference type="ARBA" id="ARBA00023027"/>
    </source>
</evidence>
<comment type="similarity">
    <text evidence="3 19">In the N-terminal section; belongs to the NnrE/AIBP family.</text>
</comment>
<evidence type="ECO:0000256" key="14">
    <source>
        <dbReference type="ARBA" id="ARBA00025153"/>
    </source>
</evidence>
<dbReference type="Proteomes" id="UP000662703">
    <property type="component" value="Unassembled WGS sequence"/>
</dbReference>
<gene>
    <name evidence="18" type="primary">nnrE</name>
    <name evidence="17" type="synonym">nnrD</name>
    <name evidence="22" type="ORF">Y5W_03446</name>
</gene>
<feature type="binding site" evidence="18">
    <location>
        <position position="164"/>
    </location>
    <ligand>
        <name>K(+)</name>
        <dbReference type="ChEBI" id="CHEBI:29103"/>
    </ligand>
</feature>
<dbReference type="InterPro" id="IPR004443">
    <property type="entry name" value="YjeF_N_dom"/>
</dbReference>
<comment type="function">
    <text evidence="18">Catalyzes the epimerization of the S- and R-forms of NAD(P)HX, a damaged form of NAD(P)H that is a result of enzymatic or heat-dependent hydration. This is a prerequisite for the S-specific NAD(P)H-hydrate dehydratase to allow the repair of both epimers of NAD(P)HX.</text>
</comment>
<feature type="binding site" evidence="17">
    <location>
        <begin position="408"/>
        <end position="412"/>
    </location>
    <ligand>
        <name>AMP</name>
        <dbReference type="ChEBI" id="CHEBI:456215"/>
    </ligand>
</feature>
<keyword evidence="9 18" id="KW-0630">Potassium</keyword>
<keyword evidence="8 17" id="KW-0521">NADP</keyword>
<evidence type="ECO:0000256" key="16">
    <source>
        <dbReference type="ARBA" id="ARBA00049209"/>
    </source>
</evidence>
<evidence type="ECO:0000259" key="20">
    <source>
        <dbReference type="PROSITE" id="PS51383"/>
    </source>
</evidence>
<feature type="binding site" evidence="18">
    <location>
        <begin position="132"/>
        <end position="138"/>
    </location>
    <ligand>
        <name>(6S)-NADPHX</name>
        <dbReference type="ChEBI" id="CHEBI:64076"/>
    </ligand>
</feature>
<dbReference type="Pfam" id="PF01256">
    <property type="entry name" value="Carb_kinase"/>
    <property type="match status" value="1"/>
</dbReference>
<feature type="domain" description="YjeF C-terminal" evidence="20">
    <location>
        <begin position="228"/>
        <end position="496"/>
    </location>
</feature>
<keyword evidence="12 17" id="KW-0456">Lyase</keyword>
<feature type="binding site" evidence="18">
    <location>
        <position position="64"/>
    </location>
    <ligand>
        <name>K(+)</name>
        <dbReference type="ChEBI" id="CHEBI:29103"/>
    </ligand>
</feature>
<reference evidence="22 23" key="1">
    <citation type="submission" date="2012-09" db="EMBL/GenBank/DDBJ databases">
        <title>Genome Sequence of alkane-degrading Bacterium Alcanivorax sp. 521-1.</title>
        <authorList>
            <person name="Lai Q."/>
            <person name="Shao Z."/>
        </authorList>
    </citation>
    <scope>NUCLEOTIDE SEQUENCE [LARGE SCALE GENOMIC DNA]</scope>
    <source>
        <strain evidence="22 23">521-1</strain>
    </source>
</reference>
<dbReference type="InterPro" id="IPR036652">
    <property type="entry name" value="YjeF_N_dom_sf"/>
</dbReference>
<evidence type="ECO:0000256" key="2">
    <source>
        <dbReference type="ARBA" id="ARBA00000909"/>
    </source>
</evidence>
<comment type="cofactor">
    <cofactor evidence="17">
        <name>Mg(2+)</name>
        <dbReference type="ChEBI" id="CHEBI:18420"/>
    </cofactor>
</comment>
<dbReference type="NCBIfam" id="TIGR00197">
    <property type="entry name" value="yjeF_nterm"/>
    <property type="match status" value="1"/>
</dbReference>
<dbReference type="EC" id="5.1.99.6" evidence="19"/>
<evidence type="ECO:0000256" key="12">
    <source>
        <dbReference type="ARBA" id="ARBA00023239"/>
    </source>
</evidence>
<comment type="cofactor">
    <cofactor evidence="18 19">
        <name>K(+)</name>
        <dbReference type="ChEBI" id="CHEBI:29103"/>
    </cofactor>
    <text evidence="18 19">Binds 1 potassium ion per subunit.</text>
</comment>
<feature type="binding site" evidence="18">
    <location>
        <begin position="63"/>
        <end position="67"/>
    </location>
    <ligand>
        <name>(6S)-NADPHX</name>
        <dbReference type="ChEBI" id="CHEBI:64076"/>
    </ligand>
</feature>
<dbReference type="PROSITE" id="PS51385">
    <property type="entry name" value="YJEF_N"/>
    <property type="match status" value="1"/>
</dbReference>
<dbReference type="Pfam" id="PF03853">
    <property type="entry name" value="YjeF_N"/>
    <property type="match status" value="1"/>
</dbReference>
<protein>
    <recommendedName>
        <fullName evidence="19">Bifunctional NAD(P)H-hydrate repair enzyme</fullName>
    </recommendedName>
    <alternativeName>
        <fullName evidence="19">Nicotinamide nucleotide repair protein</fullName>
    </alternativeName>
    <domain>
        <recommendedName>
            <fullName evidence="19">ADP-dependent (S)-NAD(P)H-hydrate dehydratase</fullName>
            <ecNumber evidence="19">4.2.1.136</ecNumber>
        </recommendedName>
        <alternativeName>
            <fullName evidence="19">ADP-dependent NAD(P)HX dehydratase</fullName>
        </alternativeName>
    </domain>
    <domain>
        <recommendedName>
            <fullName evidence="19">NAD(P)H-hydrate epimerase</fullName>
            <ecNumber evidence="19">5.1.99.6</ecNumber>
        </recommendedName>
    </domain>
</protein>
<dbReference type="NCBIfam" id="TIGR00196">
    <property type="entry name" value="yjeF_cterm"/>
    <property type="match status" value="1"/>
</dbReference>
<keyword evidence="13" id="KW-0511">Multifunctional enzyme</keyword>
<dbReference type="CDD" id="cd01171">
    <property type="entry name" value="YXKO-related"/>
    <property type="match status" value="1"/>
</dbReference>
<feature type="binding site" evidence="17">
    <location>
        <position position="263"/>
    </location>
    <ligand>
        <name>(6S)-NADPHX</name>
        <dbReference type="ChEBI" id="CHEBI:64076"/>
    </ligand>
</feature>
<comment type="catalytic activity">
    <reaction evidence="2 18 19">
        <text>(6R)-NADPHX = (6S)-NADPHX</text>
        <dbReference type="Rhea" id="RHEA:32227"/>
        <dbReference type="ChEBI" id="CHEBI:64076"/>
        <dbReference type="ChEBI" id="CHEBI:64077"/>
        <dbReference type="EC" id="5.1.99.6"/>
    </reaction>
</comment>
<evidence type="ECO:0000256" key="15">
    <source>
        <dbReference type="ARBA" id="ARBA00048238"/>
    </source>
</evidence>
<evidence type="ECO:0000256" key="18">
    <source>
        <dbReference type="HAMAP-Rule" id="MF_01966"/>
    </source>
</evidence>
<comment type="subunit">
    <text evidence="17">Homotetramer.</text>
</comment>
<dbReference type="HAMAP" id="MF_01965">
    <property type="entry name" value="NADHX_dehydratase"/>
    <property type="match status" value="1"/>
</dbReference>
<dbReference type="InterPro" id="IPR030677">
    <property type="entry name" value="Nnr"/>
</dbReference>
<dbReference type="EC" id="4.2.1.136" evidence="19"/>
<feature type="domain" description="YjeF N-terminal" evidence="21">
    <location>
        <begin position="16"/>
        <end position="218"/>
    </location>
</feature>
<dbReference type="PANTHER" id="PTHR12592:SF0">
    <property type="entry name" value="ATP-DEPENDENT (S)-NAD(P)H-HYDRATE DEHYDRATASE"/>
    <property type="match status" value="1"/>
</dbReference>
<feature type="binding site" evidence="17">
    <location>
        <position position="437"/>
    </location>
    <ligand>
        <name>(6S)-NADPHX</name>
        <dbReference type="ChEBI" id="CHEBI:64076"/>
    </ligand>
</feature>
<name>A0ABS0AVL0_9GAMM</name>
<sequence length="496" mass="51348">MSVRSLPGRLYSAEQTRELDRLAGEAGLSGEQLMERAGRAAFELLVQRWPDLSRPAILCGGGNNGGDGYVIARLALEAGLAPVVYQDKPVEEMHGDALTMARRARDAGVPMRPLSLDCLPEDAPVLVDALLGTGLAGPLREDKRALIQALDDLRKPVLAVDVPSGLAADSGASTGAVLRARCTITYIGVNRGLLTGIGPVCTGELLFDDLGVEARVHDAIAAPVWRPAPADLARWLPRRAPDGYKKTYGHVLVIGGDHGFGGAPMMTAQGAGHAGAGLVSLATRSEHVAPLLARQPEIMARAVDGVADLAPLLEQATVVAVGPGLGRDAWGRALLEAALDSGLPLVVDADALTLIAEWGVDARDDWVLTPHPGEAARLLGSDTGAVQADRFAAVESLAARYGGTALLKGLGTLVRGAEGTALISDGNPGMGSGGMGDLLTGVIAALRAQGLAPYRAAALGAMAHARAADRAAARDGERGLLATDLLMDLRRELNDY</sequence>
<evidence type="ECO:0000256" key="7">
    <source>
        <dbReference type="ARBA" id="ARBA00022840"/>
    </source>
</evidence>
<feature type="binding site" evidence="18">
    <location>
        <position position="128"/>
    </location>
    <ligand>
        <name>K(+)</name>
        <dbReference type="ChEBI" id="CHEBI:29103"/>
    </ligand>
</feature>
<feature type="binding site" evidence="17">
    <location>
        <position position="436"/>
    </location>
    <ligand>
        <name>AMP</name>
        <dbReference type="ChEBI" id="CHEBI:456215"/>
    </ligand>
</feature>
<evidence type="ECO:0000259" key="21">
    <source>
        <dbReference type="PROSITE" id="PS51385"/>
    </source>
</evidence>
<feature type="binding site" evidence="17">
    <location>
        <position position="324"/>
    </location>
    <ligand>
        <name>(6S)-NADPHX</name>
        <dbReference type="ChEBI" id="CHEBI:64076"/>
    </ligand>
</feature>
<evidence type="ECO:0000256" key="19">
    <source>
        <dbReference type="PIRNR" id="PIRNR017184"/>
    </source>
</evidence>
<dbReference type="PIRSF" id="PIRSF017184">
    <property type="entry name" value="Nnr"/>
    <property type="match status" value="1"/>
</dbReference>
<comment type="function">
    <text evidence="17">Catalyzes the dehydration of the S-form of NAD(P)HX at the expense of ADP, which is converted to AMP. Together with NAD(P)HX epimerase, which catalyzes the epimerization of the S- and R-forms, the enzyme allows the repair of both epimers of NAD(P)HX, a damaged form of NAD(P)H that is a result of enzymatic or heat-dependent hydration.</text>
</comment>
<evidence type="ECO:0000256" key="11">
    <source>
        <dbReference type="ARBA" id="ARBA00023235"/>
    </source>
</evidence>
<comment type="similarity">
    <text evidence="17">Belongs to the NnrD/CARKD family.</text>
</comment>
<evidence type="ECO:0000256" key="13">
    <source>
        <dbReference type="ARBA" id="ARBA00023268"/>
    </source>
</evidence>
<evidence type="ECO:0000256" key="5">
    <source>
        <dbReference type="ARBA" id="ARBA00022723"/>
    </source>
</evidence>
<keyword evidence="11 18" id="KW-0413">Isomerase</keyword>
<dbReference type="PANTHER" id="PTHR12592">
    <property type="entry name" value="ATP-DEPENDENT (S)-NAD(P)H-HYDRATE DEHYDRATASE FAMILY MEMBER"/>
    <property type="match status" value="1"/>
</dbReference>
<evidence type="ECO:0000256" key="1">
    <source>
        <dbReference type="ARBA" id="ARBA00000013"/>
    </source>
</evidence>
<dbReference type="InterPro" id="IPR017953">
    <property type="entry name" value="Carbohydrate_kinase_pred_CS"/>
</dbReference>
<dbReference type="RefSeq" id="WP_194866190.1">
    <property type="nucleotide sequence ID" value="NZ_ARXX01000078.1"/>
</dbReference>